<dbReference type="InterPro" id="IPR048655">
    <property type="entry name" value="Irp3-like_C"/>
</dbReference>
<feature type="region of interest" description="Disordered" evidence="1">
    <location>
        <begin position="356"/>
        <end position="376"/>
    </location>
</feature>
<dbReference type="PANTHER" id="PTHR43377:SF1">
    <property type="entry name" value="BILIVERDIN REDUCTASE A"/>
    <property type="match status" value="1"/>
</dbReference>
<dbReference type="NCBIfam" id="TIGR01761">
    <property type="entry name" value="thiaz-red"/>
    <property type="match status" value="1"/>
</dbReference>
<feature type="compositionally biased region" description="Basic and acidic residues" evidence="1">
    <location>
        <begin position="357"/>
        <end position="376"/>
    </location>
</feature>
<comment type="caution">
    <text evidence="4">The sequence shown here is derived from an EMBL/GenBank/DDBJ whole genome shotgun (WGS) entry which is preliminary data.</text>
</comment>
<dbReference type="Proteomes" id="UP001589627">
    <property type="component" value="Unassembled WGS sequence"/>
</dbReference>
<sequence length="376" mass="40765">MSATEPLRTLVCGTNFGRFYGEAVRAHPGYTLAGLLARGSTASRAYARGLGVPLYTAVGQVPDDAVDVACVVVGSTISGGPGTELAGSLLGRGVHVLQEHPIHLDELTECLRLARRNRVQYRLNTHYPHVAPVAAFTAAARRLIARRTPLFVDAATPVHLMHPLVDILGRALGSLRPWRFADPAPLPGDLGEPPFRILHGALGGVPLTLRVHHQLDPADRDNHALHWHRVSVGTEAGVLTLADTHGPVLWSPRLHAHRDADRRLVLDGHGTGHLDLTTTSVVGGTGTFREVFAELWPQAIGRALDDLRDAIAENRDPLRSGQYDLMVCRIWSELATVLGPPRVVRPPVPRPLAVRELFPDHHEPRTPPARPREAGG</sequence>
<dbReference type="Gene3D" id="3.30.360.10">
    <property type="entry name" value="Dihydrodipicolinate Reductase, domain 2"/>
    <property type="match status" value="1"/>
</dbReference>
<reference evidence="4 5" key="1">
    <citation type="submission" date="2024-09" db="EMBL/GenBank/DDBJ databases">
        <authorList>
            <person name="Sun Q."/>
            <person name="Mori K."/>
        </authorList>
    </citation>
    <scope>NUCLEOTIDE SEQUENCE [LARGE SCALE GENOMIC DNA]</scope>
    <source>
        <strain evidence="4 5">TBRC 0563</strain>
    </source>
</reference>
<name>A0ABV5YYF8_9ACTN</name>
<dbReference type="RefSeq" id="WP_378213348.1">
    <property type="nucleotide sequence ID" value="NZ_JBHLZP010000935.1"/>
</dbReference>
<protein>
    <submittedName>
        <fullName evidence="4">Gfo/Idh/MocA family oxidoreductase</fullName>
    </submittedName>
</protein>
<evidence type="ECO:0000313" key="4">
    <source>
        <dbReference type="EMBL" id="MFB9840128.1"/>
    </source>
</evidence>
<evidence type="ECO:0000313" key="5">
    <source>
        <dbReference type="Proteomes" id="UP001589627"/>
    </source>
</evidence>
<organism evidence="4 5">
    <name type="scientific">Actinoallomurus acaciae</name>
    <dbReference type="NCBI Taxonomy" id="502577"/>
    <lineage>
        <taxon>Bacteria</taxon>
        <taxon>Bacillati</taxon>
        <taxon>Actinomycetota</taxon>
        <taxon>Actinomycetes</taxon>
        <taxon>Streptosporangiales</taxon>
        <taxon>Thermomonosporaceae</taxon>
        <taxon>Actinoallomurus</taxon>
    </lineage>
</organism>
<evidence type="ECO:0000256" key="1">
    <source>
        <dbReference type="SAM" id="MobiDB-lite"/>
    </source>
</evidence>
<gene>
    <name evidence="4" type="ORF">ACFFNX_49075</name>
</gene>
<feature type="domain" description="Thiazolinyl imine reductase-like C-terminal" evidence="3">
    <location>
        <begin position="148"/>
        <end position="251"/>
    </location>
</feature>
<keyword evidence="5" id="KW-1185">Reference proteome</keyword>
<accession>A0ABV5YYF8</accession>
<dbReference type="PANTHER" id="PTHR43377">
    <property type="entry name" value="BILIVERDIN REDUCTASE A"/>
    <property type="match status" value="1"/>
</dbReference>
<proteinExistence type="predicted"/>
<evidence type="ECO:0000259" key="2">
    <source>
        <dbReference type="Pfam" id="PF01408"/>
    </source>
</evidence>
<dbReference type="InterPro" id="IPR000683">
    <property type="entry name" value="Gfo/Idh/MocA-like_OxRdtase_N"/>
</dbReference>
<feature type="domain" description="Gfo/Idh/MocA-like oxidoreductase N-terminal" evidence="2">
    <location>
        <begin position="8"/>
        <end position="123"/>
    </location>
</feature>
<dbReference type="InterPro" id="IPR036291">
    <property type="entry name" value="NAD(P)-bd_dom_sf"/>
</dbReference>
<dbReference type="SUPFAM" id="SSF51735">
    <property type="entry name" value="NAD(P)-binding Rossmann-fold domains"/>
    <property type="match status" value="1"/>
</dbReference>
<dbReference type="Pfam" id="PF21390">
    <property type="entry name" value="Irp3-like_C"/>
    <property type="match status" value="1"/>
</dbReference>
<dbReference type="EMBL" id="JBHLZP010000935">
    <property type="protein sequence ID" value="MFB9840128.1"/>
    <property type="molecule type" value="Genomic_DNA"/>
</dbReference>
<dbReference type="Gene3D" id="3.40.50.720">
    <property type="entry name" value="NAD(P)-binding Rossmann-like Domain"/>
    <property type="match status" value="1"/>
</dbReference>
<dbReference type="Pfam" id="PF01408">
    <property type="entry name" value="GFO_IDH_MocA"/>
    <property type="match status" value="1"/>
</dbReference>
<evidence type="ECO:0000259" key="3">
    <source>
        <dbReference type="Pfam" id="PF21390"/>
    </source>
</evidence>
<dbReference type="InterPro" id="IPR010091">
    <property type="entry name" value="Thiazolinyl_imide_reductase"/>
</dbReference>
<feature type="non-terminal residue" evidence="4">
    <location>
        <position position="376"/>
    </location>
</feature>
<dbReference type="InterPro" id="IPR051450">
    <property type="entry name" value="Gfo/Idh/MocA_Oxidoreductases"/>
</dbReference>